<feature type="compositionally biased region" description="Polar residues" evidence="3">
    <location>
        <begin position="59"/>
        <end position="70"/>
    </location>
</feature>
<comment type="caution">
    <text evidence="4">The sequence shown here is derived from an EMBL/GenBank/DDBJ whole genome shotgun (WGS) entry which is preliminary data.</text>
</comment>
<dbReference type="PANTHER" id="PTHR38340:SF1">
    <property type="entry name" value="S-LAYER PROTEIN"/>
    <property type="match status" value="1"/>
</dbReference>
<dbReference type="Pfam" id="PF00353">
    <property type="entry name" value="HemolysinCabind"/>
    <property type="match status" value="4"/>
</dbReference>
<keyword evidence="5" id="KW-1185">Reference proteome</keyword>
<comment type="subcellular location">
    <subcellularLocation>
        <location evidence="1">Secreted</location>
    </subcellularLocation>
</comment>
<evidence type="ECO:0000256" key="2">
    <source>
        <dbReference type="ARBA" id="ARBA00022525"/>
    </source>
</evidence>
<evidence type="ECO:0000313" key="4">
    <source>
        <dbReference type="EMBL" id="GIT94779.1"/>
    </source>
</evidence>
<dbReference type="InterPro" id="IPR001343">
    <property type="entry name" value="Hemolysn_Ca-bd"/>
</dbReference>
<feature type="compositionally biased region" description="Gly residues" evidence="3">
    <location>
        <begin position="278"/>
        <end position="289"/>
    </location>
</feature>
<keyword evidence="2" id="KW-0964">Secreted</keyword>
<dbReference type="RefSeq" id="WP_220748284.1">
    <property type="nucleotide sequence ID" value="NZ_BPFH01000002.1"/>
</dbReference>
<feature type="compositionally biased region" description="Low complexity" evidence="3">
    <location>
        <begin position="241"/>
        <end position="268"/>
    </location>
</feature>
<dbReference type="GO" id="GO:0016853">
    <property type="term" value="F:isomerase activity"/>
    <property type="evidence" value="ECO:0007669"/>
    <property type="project" value="UniProtKB-KW"/>
</dbReference>
<gene>
    <name evidence="4" type="primary">zapE</name>
    <name evidence="4" type="ORF">JANAI62_14020</name>
</gene>
<feature type="region of interest" description="Disordered" evidence="3">
    <location>
        <begin position="241"/>
        <end position="289"/>
    </location>
</feature>
<evidence type="ECO:0000256" key="1">
    <source>
        <dbReference type="ARBA" id="ARBA00004613"/>
    </source>
</evidence>
<dbReference type="PANTHER" id="PTHR38340">
    <property type="entry name" value="S-LAYER PROTEIN"/>
    <property type="match status" value="1"/>
</dbReference>
<protein>
    <submittedName>
        <fullName evidence="4">Peptidyl-prolyl cis-trans isomerase</fullName>
    </submittedName>
</protein>
<dbReference type="EMBL" id="BPFH01000002">
    <property type="protein sequence ID" value="GIT94779.1"/>
    <property type="molecule type" value="Genomic_DNA"/>
</dbReference>
<proteinExistence type="predicted"/>
<evidence type="ECO:0000313" key="5">
    <source>
        <dbReference type="Proteomes" id="UP000786693"/>
    </source>
</evidence>
<feature type="region of interest" description="Disordered" evidence="3">
    <location>
        <begin position="21"/>
        <end position="112"/>
    </location>
</feature>
<reference evidence="4 5" key="1">
    <citation type="submission" date="2021-05" db="EMBL/GenBank/DDBJ databases">
        <title>Bacteria Genome sequencing.</title>
        <authorList>
            <person name="Takabe Y."/>
            <person name="Nakajima Y."/>
            <person name="Suzuki S."/>
            <person name="Shiozaki T."/>
        </authorList>
    </citation>
    <scope>NUCLEOTIDE SEQUENCE [LARGE SCALE GENOMIC DNA]</scope>
    <source>
        <strain evidence="4 5">AI_62</strain>
    </source>
</reference>
<dbReference type="Gene3D" id="2.150.10.10">
    <property type="entry name" value="Serralysin-like metalloprotease, C-terminal"/>
    <property type="match status" value="3"/>
</dbReference>
<sequence>MLLIAGLLGLAASGLLLIEPASDQDEEQANRSGTEDTDQDEAERSSPLTEALENASDPEATQSEVASEQAGTDDPRPEPDTLTAEVRSETQPQMSNPATGAGSDDPGPAPLIKDQVAGAHLTDMINGAEGAAILHTSDAMFGNGGDDTLVGGAAQDLMIGNDGDDLLEGRSGRDGLYGDLGDDTLKGDGGNDILHGGWGNDSLDGGTGQDLLVGGDGDDTLAGGDGDDRLFGGYGTDLLQGNDGNDLLDGTQSDQPGAGDADQGDTLLGGRGDDTLAGGTGDRLTGGEGQDTFLFRAPSAGAFGSDITDPAQFEDAPTITDFDRSEDAIEIIYDAAYELEPGVPPSLEVIASDDGTDLLLNGAVVARLEAGLTLTDNDVHLIRAS</sequence>
<accession>A0ABQ4NK39</accession>
<feature type="compositionally biased region" description="Polar residues" evidence="3">
    <location>
        <begin position="89"/>
        <end position="98"/>
    </location>
</feature>
<dbReference type="PROSITE" id="PS00330">
    <property type="entry name" value="HEMOLYSIN_CALCIUM"/>
    <property type="match status" value="3"/>
</dbReference>
<dbReference type="Proteomes" id="UP000786693">
    <property type="component" value="Unassembled WGS sequence"/>
</dbReference>
<dbReference type="InterPro" id="IPR018511">
    <property type="entry name" value="Hemolysin-typ_Ca-bd_CS"/>
</dbReference>
<dbReference type="PRINTS" id="PR00313">
    <property type="entry name" value="CABNDNGRPT"/>
</dbReference>
<name>A0ABQ4NK39_9RHOB</name>
<organism evidence="4 5">
    <name type="scientific">Jannaschia pagri</name>
    <dbReference type="NCBI Taxonomy" id="2829797"/>
    <lineage>
        <taxon>Bacteria</taxon>
        <taxon>Pseudomonadati</taxon>
        <taxon>Pseudomonadota</taxon>
        <taxon>Alphaproteobacteria</taxon>
        <taxon>Rhodobacterales</taxon>
        <taxon>Roseobacteraceae</taxon>
        <taxon>Jannaschia</taxon>
    </lineage>
</organism>
<evidence type="ECO:0000256" key="3">
    <source>
        <dbReference type="SAM" id="MobiDB-lite"/>
    </source>
</evidence>
<dbReference type="InterPro" id="IPR011049">
    <property type="entry name" value="Serralysin-like_metalloprot_C"/>
</dbReference>
<dbReference type="SUPFAM" id="SSF51120">
    <property type="entry name" value="beta-Roll"/>
    <property type="match status" value="2"/>
</dbReference>
<dbReference type="InterPro" id="IPR050557">
    <property type="entry name" value="RTX_toxin/Mannuronan_C5-epim"/>
</dbReference>
<keyword evidence="4" id="KW-0413">Isomerase</keyword>